<proteinExistence type="predicted"/>
<feature type="transmembrane region" description="Helical" evidence="2">
    <location>
        <begin position="45"/>
        <end position="73"/>
    </location>
</feature>
<keyword evidence="4" id="KW-1185">Reference proteome</keyword>
<keyword evidence="2" id="KW-0472">Membrane</keyword>
<reference evidence="3" key="1">
    <citation type="journal article" date="2023" name="Insect Mol. Biol.">
        <title>Genome sequencing provides insights into the evolution of gene families encoding plant cell wall-degrading enzymes in longhorned beetles.</title>
        <authorList>
            <person name="Shin N.R."/>
            <person name="Okamura Y."/>
            <person name="Kirsch R."/>
            <person name="Pauchet Y."/>
        </authorList>
    </citation>
    <scope>NUCLEOTIDE SEQUENCE</scope>
    <source>
        <strain evidence="3">MMC_N1</strain>
    </source>
</reference>
<keyword evidence="2" id="KW-1133">Transmembrane helix</keyword>
<accession>A0ABQ9K0Y5</accession>
<protein>
    <submittedName>
        <fullName evidence="3">Uncharacterized protein</fullName>
    </submittedName>
</protein>
<evidence type="ECO:0000313" key="4">
    <source>
        <dbReference type="Proteomes" id="UP001162164"/>
    </source>
</evidence>
<sequence length="94" mass="10372">MYAPPEESINNCNSDSDSNYEDEDELTRIIPPEVEDTKYCLKSRYILGIMGFLGFANVYAMRVNLSVAIVAMVNNTALPQPSTNSSPPLLNTVP</sequence>
<name>A0ABQ9K0Y5_9CUCU</name>
<keyword evidence="2" id="KW-0812">Transmembrane</keyword>
<feature type="compositionally biased region" description="Low complexity" evidence="1">
    <location>
        <begin position="1"/>
        <end position="17"/>
    </location>
</feature>
<dbReference type="EMBL" id="JAPWTJ010000053">
    <property type="protein sequence ID" value="KAJ8983955.1"/>
    <property type="molecule type" value="Genomic_DNA"/>
</dbReference>
<gene>
    <name evidence="3" type="ORF">NQ317_008657</name>
</gene>
<feature type="region of interest" description="Disordered" evidence="1">
    <location>
        <begin position="1"/>
        <end position="25"/>
    </location>
</feature>
<evidence type="ECO:0000256" key="1">
    <source>
        <dbReference type="SAM" id="MobiDB-lite"/>
    </source>
</evidence>
<comment type="caution">
    <text evidence="3">The sequence shown here is derived from an EMBL/GenBank/DDBJ whole genome shotgun (WGS) entry which is preliminary data.</text>
</comment>
<evidence type="ECO:0000313" key="3">
    <source>
        <dbReference type="EMBL" id="KAJ8983955.1"/>
    </source>
</evidence>
<organism evidence="3 4">
    <name type="scientific">Molorchus minor</name>
    <dbReference type="NCBI Taxonomy" id="1323400"/>
    <lineage>
        <taxon>Eukaryota</taxon>
        <taxon>Metazoa</taxon>
        <taxon>Ecdysozoa</taxon>
        <taxon>Arthropoda</taxon>
        <taxon>Hexapoda</taxon>
        <taxon>Insecta</taxon>
        <taxon>Pterygota</taxon>
        <taxon>Neoptera</taxon>
        <taxon>Endopterygota</taxon>
        <taxon>Coleoptera</taxon>
        <taxon>Polyphaga</taxon>
        <taxon>Cucujiformia</taxon>
        <taxon>Chrysomeloidea</taxon>
        <taxon>Cerambycidae</taxon>
        <taxon>Lamiinae</taxon>
        <taxon>Monochamini</taxon>
        <taxon>Molorchus</taxon>
    </lineage>
</organism>
<evidence type="ECO:0000256" key="2">
    <source>
        <dbReference type="SAM" id="Phobius"/>
    </source>
</evidence>
<dbReference type="Proteomes" id="UP001162164">
    <property type="component" value="Unassembled WGS sequence"/>
</dbReference>